<comment type="subcellular location">
    <subcellularLocation>
        <location evidence="1">Membrane</location>
        <topology evidence="1">Multi-pass membrane protein</topology>
    </subcellularLocation>
</comment>
<accession>A0A2J6QDZ1</accession>
<gene>
    <name evidence="6" type="ORF">NA56DRAFT_488472</name>
</gene>
<feature type="transmembrane region" description="Helical" evidence="5">
    <location>
        <begin position="391"/>
        <end position="410"/>
    </location>
</feature>
<evidence type="ECO:0000256" key="1">
    <source>
        <dbReference type="ARBA" id="ARBA00004141"/>
    </source>
</evidence>
<keyword evidence="3 5" id="KW-1133">Transmembrane helix</keyword>
<dbReference type="GO" id="GO:0016020">
    <property type="term" value="C:membrane"/>
    <property type="evidence" value="ECO:0007669"/>
    <property type="project" value="UniProtKB-SubCell"/>
</dbReference>
<keyword evidence="7" id="KW-1185">Reference proteome</keyword>
<feature type="transmembrane region" description="Helical" evidence="5">
    <location>
        <begin position="430"/>
        <end position="452"/>
    </location>
</feature>
<evidence type="ECO:0000313" key="6">
    <source>
        <dbReference type="EMBL" id="PMD24485.1"/>
    </source>
</evidence>
<dbReference type="EMBL" id="KZ613472">
    <property type="protein sequence ID" value="PMD24485.1"/>
    <property type="molecule type" value="Genomic_DNA"/>
</dbReference>
<evidence type="ECO:0000313" key="7">
    <source>
        <dbReference type="Proteomes" id="UP000235672"/>
    </source>
</evidence>
<reference evidence="6 7" key="1">
    <citation type="submission" date="2016-05" db="EMBL/GenBank/DDBJ databases">
        <title>A degradative enzymes factory behind the ericoid mycorrhizal symbiosis.</title>
        <authorList>
            <consortium name="DOE Joint Genome Institute"/>
            <person name="Martino E."/>
            <person name="Morin E."/>
            <person name="Grelet G."/>
            <person name="Kuo A."/>
            <person name="Kohler A."/>
            <person name="Daghino S."/>
            <person name="Barry K."/>
            <person name="Choi C."/>
            <person name="Cichocki N."/>
            <person name="Clum A."/>
            <person name="Copeland A."/>
            <person name="Hainaut M."/>
            <person name="Haridas S."/>
            <person name="Labutti K."/>
            <person name="Lindquist E."/>
            <person name="Lipzen A."/>
            <person name="Khouja H.-R."/>
            <person name="Murat C."/>
            <person name="Ohm R."/>
            <person name="Olson A."/>
            <person name="Spatafora J."/>
            <person name="Veneault-Fourrey C."/>
            <person name="Henrissat B."/>
            <person name="Grigoriev I."/>
            <person name="Martin F."/>
            <person name="Perotto S."/>
        </authorList>
    </citation>
    <scope>NUCLEOTIDE SEQUENCE [LARGE SCALE GENOMIC DNA]</scope>
    <source>
        <strain evidence="6 7">UAMH 7357</strain>
    </source>
</reference>
<protein>
    <recommendedName>
        <fullName evidence="8">Cora-domain-containing protein</fullName>
    </recommendedName>
</protein>
<dbReference type="OrthoDB" id="2830640at2759"/>
<proteinExistence type="predicted"/>
<evidence type="ECO:0008006" key="8">
    <source>
        <dbReference type="Google" id="ProtNLM"/>
    </source>
</evidence>
<dbReference type="Proteomes" id="UP000235672">
    <property type="component" value="Unassembled WGS sequence"/>
</dbReference>
<dbReference type="STRING" id="1745343.A0A2J6QDZ1"/>
<dbReference type="AlphaFoldDB" id="A0A2J6QDZ1"/>
<keyword evidence="2 5" id="KW-0812">Transmembrane</keyword>
<evidence type="ECO:0000256" key="5">
    <source>
        <dbReference type="SAM" id="Phobius"/>
    </source>
</evidence>
<evidence type="ECO:0000256" key="2">
    <source>
        <dbReference type="ARBA" id="ARBA00022692"/>
    </source>
</evidence>
<evidence type="ECO:0000256" key="3">
    <source>
        <dbReference type="ARBA" id="ARBA00022989"/>
    </source>
</evidence>
<dbReference type="InterPro" id="IPR045863">
    <property type="entry name" value="CorA_TM1_TM2"/>
</dbReference>
<evidence type="ECO:0000256" key="4">
    <source>
        <dbReference type="ARBA" id="ARBA00023136"/>
    </source>
</evidence>
<dbReference type="SUPFAM" id="SSF144083">
    <property type="entry name" value="Magnesium transport protein CorA, transmembrane region"/>
    <property type="match status" value="1"/>
</dbReference>
<name>A0A2J6QDZ1_9HELO</name>
<keyword evidence="4 5" id="KW-0472">Membrane</keyword>
<sequence length="482" mass="53994">MKRANSNRGDLEYGLPSFECGSKFSLETSCSYFDIMQYAGSNGPVVQTSSGKLDETSLEQWLSTDVANIRAGSDSSSEKFTGGLRLLLGSCGFDPENGHRIIPFTEEKYNTTANHFQIPPQFIPSMITTLSRSFKFSCSPSPSSVFKPTTCFVYKVTPFGTGQYHISLSYSPEQNLTYALLLFKSRYKSAVDDPYFSIIQNLTYNPALAINPLFIPIILADLSVSSSFPRIHAADERLNELERSAGQHEWTDLIQGDPLNLDFTEATKQLNFTSRWLTMEIWRRKTNLLVLENIRSEIDLLLPGCEGSEDKVLHIKMKEERRMLKEMIAYHTNTCDNLILRAEFEHKRCQTQIAVVYQFMAQKDSKVNLQLAATTTTIAKESKKDSSAMKAIAVLTMCFLPGTFLAALFAMPLFDWNGGDVPVIKSGFKFYWAIAIPLTLLVLLVWAAGILVPWRMLVGRSNCSKGRKSDVEANAGESKKEA</sequence>
<organism evidence="6 7">
    <name type="scientific">Hyaloscypha hepaticicola</name>
    <dbReference type="NCBI Taxonomy" id="2082293"/>
    <lineage>
        <taxon>Eukaryota</taxon>
        <taxon>Fungi</taxon>
        <taxon>Dikarya</taxon>
        <taxon>Ascomycota</taxon>
        <taxon>Pezizomycotina</taxon>
        <taxon>Leotiomycetes</taxon>
        <taxon>Helotiales</taxon>
        <taxon>Hyaloscyphaceae</taxon>
        <taxon>Hyaloscypha</taxon>
    </lineage>
</organism>
<dbReference type="Gene3D" id="1.20.58.340">
    <property type="entry name" value="Magnesium transport protein CorA, transmembrane region"/>
    <property type="match status" value="1"/>
</dbReference>